<gene>
    <name evidence="1" type="ORF">CUREI_02300</name>
</gene>
<keyword evidence="2" id="KW-1185">Reference proteome</keyword>
<dbReference type="KEGG" id="cuv:CUREI_02300"/>
<protein>
    <recommendedName>
        <fullName evidence="3">Acyl-CoA carboxylase subunit epsilon</fullName>
    </recommendedName>
</protein>
<organism evidence="1 2">
    <name type="scientific">Corynebacterium ureicelerivorans</name>
    <dbReference type="NCBI Taxonomy" id="401472"/>
    <lineage>
        <taxon>Bacteria</taxon>
        <taxon>Bacillati</taxon>
        <taxon>Actinomycetota</taxon>
        <taxon>Actinomycetes</taxon>
        <taxon>Mycobacteriales</taxon>
        <taxon>Corynebacteriaceae</taxon>
        <taxon>Corynebacterium</taxon>
    </lineage>
</organism>
<dbReference type="HOGENOM" id="CLU_175330_0_0_11"/>
<dbReference type="AlphaFoldDB" id="A0A077HGX5"/>
<name>A0A077HGX5_9CORY</name>
<dbReference type="OrthoDB" id="4419219at2"/>
<dbReference type="STRING" id="401472.CUREI_02300"/>
<dbReference type="Pfam" id="PF13822">
    <property type="entry name" value="ACC_epsilon"/>
    <property type="match status" value="1"/>
</dbReference>
<accession>A0A077HGX5</accession>
<evidence type="ECO:0000313" key="1">
    <source>
        <dbReference type="EMBL" id="AIL96293.1"/>
    </source>
</evidence>
<dbReference type="EMBL" id="CP009215">
    <property type="protein sequence ID" value="AIL96293.1"/>
    <property type="molecule type" value="Genomic_DNA"/>
</dbReference>
<dbReference type="Proteomes" id="UP000028939">
    <property type="component" value="Chromosome"/>
</dbReference>
<sequence>MDIQVVKGNPTEAELAALSQVLEQLQRERKLAGVQPDANLWGAAHPATTFNPHAFDSAAYF</sequence>
<dbReference type="RefSeq" id="WP_038609947.1">
    <property type="nucleotide sequence ID" value="NZ_CP009215.1"/>
</dbReference>
<dbReference type="GO" id="GO:0004658">
    <property type="term" value="F:propionyl-CoA carboxylase activity"/>
    <property type="evidence" value="ECO:0007669"/>
    <property type="project" value="InterPro"/>
</dbReference>
<dbReference type="InterPro" id="IPR032716">
    <property type="entry name" value="ACC_epsilon"/>
</dbReference>
<proteinExistence type="predicted"/>
<evidence type="ECO:0000313" key="2">
    <source>
        <dbReference type="Proteomes" id="UP000028939"/>
    </source>
</evidence>
<dbReference type="GO" id="GO:0003989">
    <property type="term" value="F:acetyl-CoA carboxylase activity"/>
    <property type="evidence" value="ECO:0007669"/>
    <property type="project" value="InterPro"/>
</dbReference>
<evidence type="ECO:0008006" key="3">
    <source>
        <dbReference type="Google" id="ProtNLM"/>
    </source>
</evidence>
<reference evidence="1 2" key="1">
    <citation type="submission" date="2014-08" db="EMBL/GenBank/DDBJ databases">
        <title>Complete genome sequence of Corynebacterium ureicelerivorans DSM 45051, a lipophilic and urea-splitting isolate from a blood culture of a septicaemia patient.</title>
        <authorList>
            <person name="Tippelt A."/>
            <person name="Albersmeier A."/>
            <person name="Brinkrolf K."/>
            <person name="Ruckert C."/>
            <person name="Tauch A."/>
        </authorList>
    </citation>
    <scope>NUCLEOTIDE SEQUENCE [LARGE SCALE GENOMIC DNA]</scope>
    <source>
        <strain evidence="1 2">IMMIB RIV-2301</strain>
    </source>
</reference>